<dbReference type="OrthoDB" id="5355526at2759"/>
<evidence type="ECO:0000313" key="2">
    <source>
        <dbReference type="EMBL" id="CAI6289655.1"/>
    </source>
</evidence>
<evidence type="ECO:0000256" key="1">
    <source>
        <dbReference type="SAM" id="Phobius"/>
    </source>
</evidence>
<accession>A0A9W4U506</accession>
<name>A0A9W4U506_9PLEO</name>
<gene>
    <name evidence="2" type="ORF">PDIGIT_LOCUS2406</name>
</gene>
<reference evidence="2" key="1">
    <citation type="submission" date="2023-01" db="EMBL/GenBank/DDBJ databases">
        <authorList>
            <person name="Van Ghelder C."/>
            <person name="Rancurel C."/>
        </authorList>
    </citation>
    <scope>NUCLEOTIDE SEQUENCE</scope>
    <source>
        <strain evidence="2">CNCM I-4278</strain>
    </source>
</reference>
<keyword evidence="1" id="KW-1133">Transmembrane helix</keyword>
<protein>
    <submittedName>
        <fullName evidence="2">Uncharacterized protein</fullName>
    </submittedName>
</protein>
<sequence>MSSASEVGYLAHKGLELVDMLEWYYRQHANVEKYAVAVLSSISTTRALLESLDALEKKRALDETTKSQKYLGILTHVRNLRMIATVLDQYEAWNYRHHSIQRLTKNLEDISLVFDKRGVPEDGKLAVPEDTVSMPSRLNLMIIFFEYLGITPLDFSLFSLRGIWEEEIPPGHKRVRWENIRGKRLYDDYVEHVAGAAHDLQAYLDGAIRRGQSETEHTTNNALPAPTTPFPRSEAVSGFDSQSADVTDHRFSEDVESGKSASIEHESKLTRAMPRTLHLFVCTSKSSHTTELHQEHVSEISDDRELFQELRRSYHKHRGRFRSYWSLTTVHSIHFMKFAYGGPRYVDVRCHDDLCEPYQLCACIPPKDMVYPHGPDYDCHPIPPRLSPPVGKRLMMDLFTHPESIEPNKRLVIEQLPKSRLGGLNAEYSHEFTHAWGIYFKEGWHWVKIWVFLGVGFFPPSLLFGVIWSVVRDDVQGGFGVAAWWLAGATIVVGILGTRSMTS</sequence>
<proteinExistence type="predicted"/>
<keyword evidence="1" id="KW-0472">Membrane</keyword>
<keyword evidence="1" id="KW-0812">Transmembrane</keyword>
<dbReference type="EMBL" id="CAOQHR010000002">
    <property type="protein sequence ID" value="CAI6289655.1"/>
    <property type="molecule type" value="Genomic_DNA"/>
</dbReference>
<organism evidence="2 3">
    <name type="scientific">Periconia digitata</name>
    <dbReference type="NCBI Taxonomy" id="1303443"/>
    <lineage>
        <taxon>Eukaryota</taxon>
        <taxon>Fungi</taxon>
        <taxon>Dikarya</taxon>
        <taxon>Ascomycota</taxon>
        <taxon>Pezizomycotina</taxon>
        <taxon>Dothideomycetes</taxon>
        <taxon>Pleosporomycetidae</taxon>
        <taxon>Pleosporales</taxon>
        <taxon>Massarineae</taxon>
        <taxon>Periconiaceae</taxon>
        <taxon>Periconia</taxon>
    </lineage>
</organism>
<keyword evidence="3" id="KW-1185">Reference proteome</keyword>
<dbReference type="AlphaFoldDB" id="A0A9W4U506"/>
<dbReference type="Proteomes" id="UP001152607">
    <property type="component" value="Unassembled WGS sequence"/>
</dbReference>
<feature type="transmembrane region" description="Helical" evidence="1">
    <location>
        <begin position="477"/>
        <end position="497"/>
    </location>
</feature>
<comment type="caution">
    <text evidence="2">The sequence shown here is derived from an EMBL/GenBank/DDBJ whole genome shotgun (WGS) entry which is preliminary data.</text>
</comment>
<evidence type="ECO:0000313" key="3">
    <source>
        <dbReference type="Proteomes" id="UP001152607"/>
    </source>
</evidence>
<feature type="transmembrane region" description="Helical" evidence="1">
    <location>
        <begin position="449"/>
        <end position="471"/>
    </location>
</feature>